<proteinExistence type="predicted"/>
<gene>
    <name evidence="1" type="ORF">G5B42_03720</name>
</gene>
<evidence type="ECO:0000313" key="2">
    <source>
        <dbReference type="Proteomes" id="UP000657177"/>
    </source>
</evidence>
<sequence>MTVRYKLLSLFLVFSLQGCNIWDYLNIPERQPTVPQGNREEARELLHSFMNARLADENDDKLRAYLTDEAWNDFQSADLTLRAEANQEFVGYKILEESDLSEGRYAFTTSLQLLDRSRPYGANITEDLIVSFSNDEYRISSARPLKAVEVRGVGTDLIWVQRGKDETKEVNLFNLQDFPARITPLGGTTELEAGRAGYAAVVLNPENRRVAFGTTGTHGALAVLKWDGTTPDPEQVTLEPLDVYYGQHTILQAFSPDARYLAVEIRSTSGTDRVEVYQVDEKNRLNFNLEQAFPVGEYNVSFRQWEPDSKAFLIRVSPGVQATGDEAKMGTWRINVQTGEREKVVGG</sequence>
<accession>A0A8J6LHX1</accession>
<dbReference type="RefSeq" id="WP_181339104.1">
    <property type="nucleotide sequence ID" value="NZ_JAAKDE010000006.1"/>
</dbReference>
<name>A0A8J6LHX1_9FIRM</name>
<dbReference type="Proteomes" id="UP000657177">
    <property type="component" value="Unassembled WGS sequence"/>
</dbReference>
<dbReference type="AlphaFoldDB" id="A0A8J6LHX1"/>
<protein>
    <submittedName>
        <fullName evidence="1">Uncharacterized protein</fullName>
    </submittedName>
</protein>
<dbReference type="SUPFAM" id="SSF82171">
    <property type="entry name" value="DPP6 N-terminal domain-like"/>
    <property type="match status" value="1"/>
</dbReference>
<reference evidence="1" key="1">
    <citation type="submission" date="2020-06" db="EMBL/GenBank/DDBJ databases">
        <title>Novel chitinolytic bacterium.</title>
        <authorList>
            <person name="Ungkulpasvich U."/>
            <person name="Kosugi A."/>
            <person name="Uke A."/>
        </authorList>
    </citation>
    <scope>NUCLEOTIDE SEQUENCE</scope>
    <source>
        <strain evidence="1">UUS1-1</strain>
    </source>
</reference>
<organism evidence="1 2">
    <name type="scientific">Capillibacterium thermochitinicola</name>
    <dbReference type="NCBI Taxonomy" id="2699427"/>
    <lineage>
        <taxon>Bacteria</taxon>
        <taxon>Bacillati</taxon>
        <taxon>Bacillota</taxon>
        <taxon>Capillibacterium</taxon>
    </lineage>
</organism>
<comment type="caution">
    <text evidence="1">The sequence shown here is derived from an EMBL/GenBank/DDBJ whole genome shotgun (WGS) entry which is preliminary data.</text>
</comment>
<evidence type="ECO:0000313" key="1">
    <source>
        <dbReference type="EMBL" id="MBA2132650.1"/>
    </source>
</evidence>
<keyword evidence="2" id="KW-1185">Reference proteome</keyword>
<dbReference type="PROSITE" id="PS51257">
    <property type="entry name" value="PROKAR_LIPOPROTEIN"/>
    <property type="match status" value="1"/>
</dbReference>
<dbReference type="EMBL" id="JAAKDE010000006">
    <property type="protein sequence ID" value="MBA2132650.1"/>
    <property type="molecule type" value="Genomic_DNA"/>
</dbReference>